<dbReference type="AlphaFoldDB" id="A0A7J7P411"/>
<dbReference type="Gene3D" id="3.10.120.10">
    <property type="entry name" value="Cytochrome b5-like heme/steroid binding domain"/>
    <property type="match status" value="1"/>
</dbReference>
<comment type="caution">
    <text evidence="1">The sequence shown here is derived from an EMBL/GenBank/DDBJ whole genome shotgun (WGS) entry which is preliminary data.</text>
</comment>
<evidence type="ECO:0000313" key="1">
    <source>
        <dbReference type="EMBL" id="KAF6173908.1"/>
    </source>
</evidence>
<accession>A0A7J7P411</accession>
<dbReference type="EMBL" id="JACGCM010000309">
    <property type="protein sequence ID" value="KAF6173908.1"/>
    <property type="molecule type" value="Genomic_DNA"/>
</dbReference>
<protein>
    <submittedName>
        <fullName evidence="1">Uncharacterized protein</fullName>
    </submittedName>
</protein>
<name>A0A7J7P411_9MAGN</name>
<dbReference type="InterPro" id="IPR036400">
    <property type="entry name" value="Cyt_B5-like_heme/steroid_sf"/>
</dbReference>
<organism evidence="1 2">
    <name type="scientific">Kingdonia uniflora</name>
    <dbReference type="NCBI Taxonomy" id="39325"/>
    <lineage>
        <taxon>Eukaryota</taxon>
        <taxon>Viridiplantae</taxon>
        <taxon>Streptophyta</taxon>
        <taxon>Embryophyta</taxon>
        <taxon>Tracheophyta</taxon>
        <taxon>Spermatophyta</taxon>
        <taxon>Magnoliopsida</taxon>
        <taxon>Ranunculales</taxon>
        <taxon>Circaeasteraceae</taxon>
        <taxon>Kingdonia</taxon>
    </lineage>
</organism>
<reference evidence="1 2" key="1">
    <citation type="journal article" date="2020" name="IScience">
        <title>Genome Sequencing of the Endangered Kingdonia uniflora (Circaeasteraceae, Ranunculales) Reveals Potential Mechanisms of Evolutionary Specialization.</title>
        <authorList>
            <person name="Sun Y."/>
            <person name="Deng T."/>
            <person name="Zhang A."/>
            <person name="Moore M.J."/>
            <person name="Landis J.B."/>
            <person name="Lin N."/>
            <person name="Zhang H."/>
            <person name="Zhang X."/>
            <person name="Huang J."/>
            <person name="Zhang X."/>
            <person name="Sun H."/>
            <person name="Wang H."/>
        </authorList>
    </citation>
    <scope>NUCLEOTIDE SEQUENCE [LARGE SCALE GENOMIC DNA]</scope>
    <source>
        <strain evidence="1">TB1705</strain>
        <tissue evidence="1">Leaf</tissue>
    </source>
</reference>
<dbReference type="SUPFAM" id="SSF55856">
    <property type="entry name" value="Cytochrome b5-like heme/steroid binding domain"/>
    <property type="match status" value="1"/>
</dbReference>
<keyword evidence="2" id="KW-1185">Reference proteome</keyword>
<sequence>MRKYPEGSSFPIFASAGPSSSIFDPSIQQEFAFLRQKIQESLPKIFCYCKPQHTELLQEMTQVYDAIKFFEDNLGGDEVLLSIGKDTADDFEEDVGLRSSVRAIMDEHYFGEIDLLTKQKSPPPK</sequence>
<gene>
    <name evidence="1" type="ORF">GIB67_039859</name>
</gene>
<dbReference type="Proteomes" id="UP000541444">
    <property type="component" value="Unassembled WGS sequence"/>
</dbReference>
<proteinExistence type="predicted"/>
<evidence type="ECO:0000313" key="2">
    <source>
        <dbReference type="Proteomes" id="UP000541444"/>
    </source>
</evidence>